<name>A0A210QAX5_MIZYE</name>
<accession>A0A210QAX5</accession>
<dbReference type="InterPro" id="IPR043159">
    <property type="entry name" value="Lectin_gal-bd_sf"/>
</dbReference>
<evidence type="ECO:0008006" key="3">
    <source>
        <dbReference type="Google" id="ProtNLM"/>
    </source>
</evidence>
<gene>
    <name evidence="1" type="ORF">KP79_PYT07282</name>
</gene>
<protein>
    <recommendedName>
        <fullName evidence="3">SUEL-type lectin domain-containing protein</fullName>
    </recommendedName>
</protein>
<keyword evidence="2" id="KW-1185">Reference proteome</keyword>
<comment type="caution">
    <text evidence="1">The sequence shown here is derived from an EMBL/GenBank/DDBJ whole genome shotgun (WGS) entry which is preliminary data.</text>
</comment>
<organism evidence="1 2">
    <name type="scientific">Mizuhopecten yessoensis</name>
    <name type="common">Japanese scallop</name>
    <name type="synonym">Patinopecten yessoensis</name>
    <dbReference type="NCBI Taxonomy" id="6573"/>
    <lineage>
        <taxon>Eukaryota</taxon>
        <taxon>Metazoa</taxon>
        <taxon>Spiralia</taxon>
        <taxon>Lophotrochozoa</taxon>
        <taxon>Mollusca</taxon>
        <taxon>Bivalvia</taxon>
        <taxon>Autobranchia</taxon>
        <taxon>Pteriomorphia</taxon>
        <taxon>Pectinida</taxon>
        <taxon>Pectinoidea</taxon>
        <taxon>Pectinidae</taxon>
        <taxon>Mizuhopecten</taxon>
    </lineage>
</organism>
<dbReference type="AlphaFoldDB" id="A0A210QAX5"/>
<dbReference type="Gene3D" id="2.60.120.740">
    <property type="match status" value="1"/>
</dbReference>
<dbReference type="EMBL" id="NEDP02004373">
    <property type="protein sequence ID" value="OWF45886.1"/>
    <property type="molecule type" value="Genomic_DNA"/>
</dbReference>
<dbReference type="CDD" id="cd22823">
    <property type="entry name" value="Gal_Rha_Lectin"/>
    <property type="match status" value="1"/>
</dbReference>
<dbReference type="Proteomes" id="UP000242188">
    <property type="component" value="Unassembled WGS sequence"/>
</dbReference>
<evidence type="ECO:0000313" key="1">
    <source>
        <dbReference type="EMBL" id="OWF45886.1"/>
    </source>
</evidence>
<dbReference type="OrthoDB" id="10635538at2759"/>
<proteinExistence type="predicted"/>
<reference evidence="1 2" key="1">
    <citation type="journal article" date="2017" name="Nat. Ecol. Evol.">
        <title>Scallop genome provides insights into evolution of bilaterian karyotype and development.</title>
        <authorList>
            <person name="Wang S."/>
            <person name="Zhang J."/>
            <person name="Jiao W."/>
            <person name="Li J."/>
            <person name="Xun X."/>
            <person name="Sun Y."/>
            <person name="Guo X."/>
            <person name="Huan P."/>
            <person name="Dong B."/>
            <person name="Zhang L."/>
            <person name="Hu X."/>
            <person name="Sun X."/>
            <person name="Wang J."/>
            <person name="Zhao C."/>
            <person name="Wang Y."/>
            <person name="Wang D."/>
            <person name="Huang X."/>
            <person name="Wang R."/>
            <person name="Lv J."/>
            <person name="Li Y."/>
            <person name="Zhang Z."/>
            <person name="Liu B."/>
            <person name="Lu W."/>
            <person name="Hui Y."/>
            <person name="Liang J."/>
            <person name="Zhou Z."/>
            <person name="Hou R."/>
            <person name="Li X."/>
            <person name="Liu Y."/>
            <person name="Li H."/>
            <person name="Ning X."/>
            <person name="Lin Y."/>
            <person name="Zhao L."/>
            <person name="Xing Q."/>
            <person name="Dou J."/>
            <person name="Li Y."/>
            <person name="Mao J."/>
            <person name="Guo H."/>
            <person name="Dou H."/>
            <person name="Li T."/>
            <person name="Mu C."/>
            <person name="Jiang W."/>
            <person name="Fu Q."/>
            <person name="Fu X."/>
            <person name="Miao Y."/>
            <person name="Liu J."/>
            <person name="Yu Q."/>
            <person name="Li R."/>
            <person name="Liao H."/>
            <person name="Li X."/>
            <person name="Kong Y."/>
            <person name="Jiang Z."/>
            <person name="Chourrout D."/>
            <person name="Li R."/>
            <person name="Bao Z."/>
        </authorList>
    </citation>
    <scope>NUCLEOTIDE SEQUENCE [LARGE SCALE GENOMIC DNA]</scope>
    <source>
        <strain evidence="1 2">PY_sf001</strain>
    </source>
</reference>
<evidence type="ECO:0000313" key="2">
    <source>
        <dbReference type="Proteomes" id="UP000242188"/>
    </source>
</evidence>
<sequence length="247" mass="27144">MAVVYSKQENTLASWLSRWTVLLSTVLTWLPLHHCMITSDATCAGQQLSLTCTSGWLIHIVYETYSYSTSPCSADLGPGTAICTKAEFLNPISVGHCNGKGSCEFSVPANTTISSCNQLATALSVHYNCIPETSVFTICSDVTFHQTEQLYLATPDFPSNILGRQKNCSCTLIGQNINGTVLQQTRDPNSSVILIMSTNRGTHHNNGLNILNTNIFSNFTKINLVLENQLDEQVFKIWLGFRGRGKI</sequence>